<feature type="domain" description="N-acetyltransferase" evidence="3">
    <location>
        <begin position="3"/>
        <end position="158"/>
    </location>
</feature>
<dbReference type="Gene3D" id="3.40.630.30">
    <property type="match status" value="1"/>
</dbReference>
<dbReference type="Pfam" id="PF00583">
    <property type="entry name" value="Acetyltransf_1"/>
    <property type="match status" value="1"/>
</dbReference>
<keyword evidence="2" id="KW-0012">Acyltransferase</keyword>
<evidence type="ECO:0000256" key="2">
    <source>
        <dbReference type="ARBA" id="ARBA00023315"/>
    </source>
</evidence>
<keyword evidence="1 4" id="KW-0808">Transferase</keyword>
<dbReference type="CDD" id="cd04301">
    <property type="entry name" value="NAT_SF"/>
    <property type="match status" value="1"/>
</dbReference>
<comment type="caution">
    <text evidence="4">The sequence shown here is derived from an EMBL/GenBank/DDBJ whole genome shotgun (WGS) entry which is preliminary data.</text>
</comment>
<protein>
    <submittedName>
        <fullName evidence="4">GNAT superfamily N-acetyltransferase</fullName>
    </submittedName>
</protein>
<sequence>MTIQVRAATAADRKFMRDVVPRLRSFGEPPLRPAEALDRAERETLARALDEPKPDAVLLIADLAGAPAGVAYAHAATDYFTGETHGHLSIIAVAQSGEGQGVGRALLAAVESWSAAQGHRFMTLNVFADNHRARAVYERAGYGPDTLRYYKELPGPAQ</sequence>
<organism evidence="4 5">
    <name type="scientific">Longimicrobium terrae</name>
    <dbReference type="NCBI Taxonomy" id="1639882"/>
    <lineage>
        <taxon>Bacteria</taxon>
        <taxon>Pseudomonadati</taxon>
        <taxon>Gemmatimonadota</taxon>
        <taxon>Longimicrobiia</taxon>
        <taxon>Longimicrobiales</taxon>
        <taxon>Longimicrobiaceae</taxon>
        <taxon>Longimicrobium</taxon>
    </lineage>
</organism>
<dbReference type="PANTHER" id="PTHR43877">
    <property type="entry name" value="AMINOALKYLPHOSPHONATE N-ACETYLTRANSFERASE-RELATED-RELATED"/>
    <property type="match status" value="1"/>
</dbReference>
<accession>A0A841GJL9</accession>
<evidence type="ECO:0000259" key="3">
    <source>
        <dbReference type="PROSITE" id="PS51186"/>
    </source>
</evidence>
<dbReference type="PROSITE" id="PS51186">
    <property type="entry name" value="GNAT"/>
    <property type="match status" value="1"/>
</dbReference>
<dbReference type="AlphaFoldDB" id="A0A841GJL9"/>
<dbReference type="Proteomes" id="UP000582837">
    <property type="component" value="Unassembled WGS sequence"/>
</dbReference>
<dbReference type="InterPro" id="IPR050832">
    <property type="entry name" value="Bact_Acetyltransf"/>
</dbReference>
<dbReference type="PANTHER" id="PTHR43877:SF2">
    <property type="entry name" value="AMINOALKYLPHOSPHONATE N-ACETYLTRANSFERASE-RELATED"/>
    <property type="match status" value="1"/>
</dbReference>
<evidence type="ECO:0000313" key="5">
    <source>
        <dbReference type="Proteomes" id="UP000582837"/>
    </source>
</evidence>
<evidence type="ECO:0000313" key="4">
    <source>
        <dbReference type="EMBL" id="MBB6068901.1"/>
    </source>
</evidence>
<keyword evidence="5" id="KW-1185">Reference proteome</keyword>
<dbReference type="InterPro" id="IPR016181">
    <property type="entry name" value="Acyl_CoA_acyltransferase"/>
</dbReference>
<name>A0A841GJL9_9BACT</name>
<dbReference type="EMBL" id="JACHIA010000001">
    <property type="protein sequence ID" value="MBB6068901.1"/>
    <property type="molecule type" value="Genomic_DNA"/>
</dbReference>
<gene>
    <name evidence="4" type="ORF">HNQ61_000512</name>
</gene>
<dbReference type="InterPro" id="IPR000182">
    <property type="entry name" value="GNAT_dom"/>
</dbReference>
<evidence type="ECO:0000256" key="1">
    <source>
        <dbReference type="ARBA" id="ARBA00022679"/>
    </source>
</evidence>
<reference evidence="4 5" key="1">
    <citation type="submission" date="2020-08" db="EMBL/GenBank/DDBJ databases">
        <title>Genomic Encyclopedia of Type Strains, Phase IV (KMG-IV): sequencing the most valuable type-strain genomes for metagenomic binning, comparative biology and taxonomic classification.</title>
        <authorList>
            <person name="Goeker M."/>
        </authorList>
    </citation>
    <scope>NUCLEOTIDE SEQUENCE [LARGE SCALE GENOMIC DNA]</scope>
    <source>
        <strain evidence="4 5">DSM 29007</strain>
    </source>
</reference>
<proteinExistence type="predicted"/>
<dbReference type="SUPFAM" id="SSF55729">
    <property type="entry name" value="Acyl-CoA N-acyltransferases (Nat)"/>
    <property type="match status" value="1"/>
</dbReference>
<dbReference type="GO" id="GO:0016747">
    <property type="term" value="F:acyltransferase activity, transferring groups other than amino-acyl groups"/>
    <property type="evidence" value="ECO:0007669"/>
    <property type="project" value="InterPro"/>
</dbReference>
<dbReference type="RefSeq" id="WP_170031375.1">
    <property type="nucleotide sequence ID" value="NZ_JABDTL010000001.1"/>
</dbReference>